<keyword evidence="2" id="KW-0808">Transferase</keyword>
<dbReference type="InterPro" id="IPR038063">
    <property type="entry name" value="Transpep_catalytic_dom"/>
</dbReference>
<accession>A0A2M7XMJ6</accession>
<evidence type="ECO:0000259" key="6">
    <source>
        <dbReference type="Pfam" id="PF03734"/>
    </source>
</evidence>
<dbReference type="InterPro" id="IPR050979">
    <property type="entry name" value="LD-transpeptidase"/>
</dbReference>
<evidence type="ECO:0000256" key="4">
    <source>
        <dbReference type="ARBA" id="ARBA00022984"/>
    </source>
</evidence>
<evidence type="ECO:0000256" key="1">
    <source>
        <dbReference type="ARBA" id="ARBA00004752"/>
    </source>
</evidence>
<dbReference type="PANTHER" id="PTHR30582:SF2">
    <property type="entry name" value="L,D-TRANSPEPTIDASE YCIB-RELATED"/>
    <property type="match status" value="1"/>
</dbReference>
<sequence>MRMMKWLAPVLIVLAVGVLVVSGRSFLKETSCGCGPPPTEENGEYKVDEKQTLFNNEKVDYQLAELTPSFESLAGQEGAVLGATTDERWIEIDLSEQKLRAHNGNNIDYEFLISSGKWAPTPTGEFRIWIKLRYTKMEGGKKENNTYYYLPNVPYTQYFYKGYGVHGAYWHN</sequence>
<feature type="domain" description="L,D-TPase catalytic" evidence="6">
    <location>
        <begin position="88"/>
        <end position="170"/>
    </location>
</feature>
<comment type="caution">
    <text evidence="7">The sequence shown here is derived from an EMBL/GenBank/DDBJ whole genome shotgun (WGS) entry which is preliminary data.</text>
</comment>
<feature type="non-terminal residue" evidence="7">
    <location>
        <position position="172"/>
    </location>
</feature>
<dbReference type="GO" id="GO:0018104">
    <property type="term" value="P:peptidoglycan-protein cross-linking"/>
    <property type="evidence" value="ECO:0007669"/>
    <property type="project" value="TreeGrafter"/>
</dbReference>
<dbReference type="GO" id="GO:0071972">
    <property type="term" value="F:peptidoglycan L,D-transpeptidase activity"/>
    <property type="evidence" value="ECO:0007669"/>
    <property type="project" value="TreeGrafter"/>
</dbReference>
<evidence type="ECO:0000313" key="7">
    <source>
        <dbReference type="EMBL" id="PJA49964.1"/>
    </source>
</evidence>
<protein>
    <recommendedName>
        <fullName evidence="6">L,D-TPase catalytic domain-containing protein</fullName>
    </recommendedName>
</protein>
<gene>
    <name evidence="7" type="ORF">CO169_00495</name>
</gene>
<keyword evidence="3" id="KW-0133">Cell shape</keyword>
<dbReference type="EMBL" id="PFWP01000014">
    <property type="protein sequence ID" value="PJA49964.1"/>
    <property type="molecule type" value="Genomic_DNA"/>
</dbReference>
<comment type="pathway">
    <text evidence="1">Cell wall biogenesis; peptidoglycan biosynthesis.</text>
</comment>
<evidence type="ECO:0000256" key="2">
    <source>
        <dbReference type="ARBA" id="ARBA00022679"/>
    </source>
</evidence>
<dbReference type="PANTHER" id="PTHR30582">
    <property type="entry name" value="L,D-TRANSPEPTIDASE"/>
    <property type="match status" value="1"/>
</dbReference>
<dbReference type="InterPro" id="IPR005490">
    <property type="entry name" value="LD_TPept_cat_dom"/>
</dbReference>
<reference evidence="8" key="1">
    <citation type="submission" date="2017-09" db="EMBL/GenBank/DDBJ databases">
        <title>Depth-based differentiation of microbial function through sediment-hosted aquifers and enrichment of novel symbionts in the deep terrestrial subsurface.</title>
        <authorList>
            <person name="Probst A.J."/>
            <person name="Ladd B."/>
            <person name="Jarett J.K."/>
            <person name="Geller-Mcgrath D.E."/>
            <person name="Sieber C.M.K."/>
            <person name="Emerson J.B."/>
            <person name="Anantharaman K."/>
            <person name="Thomas B.C."/>
            <person name="Malmstrom R."/>
            <person name="Stieglmeier M."/>
            <person name="Klingl A."/>
            <person name="Woyke T."/>
            <person name="Ryan C.M."/>
            <person name="Banfield J.F."/>
        </authorList>
    </citation>
    <scope>NUCLEOTIDE SEQUENCE [LARGE SCALE GENOMIC DNA]</scope>
</reference>
<evidence type="ECO:0000256" key="3">
    <source>
        <dbReference type="ARBA" id="ARBA00022960"/>
    </source>
</evidence>
<evidence type="ECO:0000313" key="8">
    <source>
        <dbReference type="Proteomes" id="UP000230062"/>
    </source>
</evidence>
<dbReference type="SUPFAM" id="SSF141523">
    <property type="entry name" value="L,D-transpeptidase catalytic domain-like"/>
    <property type="match status" value="1"/>
</dbReference>
<dbReference type="CDD" id="cd16913">
    <property type="entry name" value="YkuD_like"/>
    <property type="match status" value="1"/>
</dbReference>
<dbReference type="Pfam" id="PF03734">
    <property type="entry name" value="YkuD"/>
    <property type="match status" value="1"/>
</dbReference>
<proteinExistence type="predicted"/>
<organism evidence="7 8">
    <name type="scientific">Candidatus Shapirobacteria bacterium CG_4_9_14_3_um_filter_39_13</name>
    <dbReference type="NCBI Taxonomy" id="1974479"/>
    <lineage>
        <taxon>Bacteria</taxon>
        <taxon>Candidatus Shapironibacteriota</taxon>
    </lineage>
</organism>
<dbReference type="UniPathway" id="UPA00219"/>
<dbReference type="Gene3D" id="2.40.440.10">
    <property type="entry name" value="L,D-transpeptidase catalytic domain-like"/>
    <property type="match status" value="1"/>
</dbReference>
<keyword evidence="4" id="KW-0573">Peptidoglycan synthesis</keyword>
<dbReference type="AlphaFoldDB" id="A0A2M7XMJ6"/>
<dbReference type="GO" id="GO:0008360">
    <property type="term" value="P:regulation of cell shape"/>
    <property type="evidence" value="ECO:0007669"/>
    <property type="project" value="UniProtKB-KW"/>
</dbReference>
<dbReference type="GO" id="GO:0016740">
    <property type="term" value="F:transferase activity"/>
    <property type="evidence" value="ECO:0007669"/>
    <property type="project" value="UniProtKB-KW"/>
</dbReference>
<name>A0A2M7XMJ6_9BACT</name>
<dbReference type="Proteomes" id="UP000230062">
    <property type="component" value="Unassembled WGS sequence"/>
</dbReference>
<dbReference type="GO" id="GO:0071555">
    <property type="term" value="P:cell wall organization"/>
    <property type="evidence" value="ECO:0007669"/>
    <property type="project" value="UniProtKB-KW"/>
</dbReference>
<dbReference type="GO" id="GO:0005576">
    <property type="term" value="C:extracellular region"/>
    <property type="evidence" value="ECO:0007669"/>
    <property type="project" value="TreeGrafter"/>
</dbReference>
<evidence type="ECO:0000256" key="5">
    <source>
        <dbReference type="ARBA" id="ARBA00023316"/>
    </source>
</evidence>
<keyword evidence="5" id="KW-0961">Cell wall biogenesis/degradation</keyword>